<evidence type="ECO:0000256" key="7">
    <source>
        <dbReference type="SAM" id="Phobius"/>
    </source>
</evidence>
<organism evidence="8 9">
    <name type="scientific">Nasonia vitripennis</name>
    <name type="common">Parasitic wasp</name>
    <dbReference type="NCBI Taxonomy" id="7425"/>
    <lineage>
        <taxon>Eukaryota</taxon>
        <taxon>Metazoa</taxon>
        <taxon>Ecdysozoa</taxon>
        <taxon>Arthropoda</taxon>
        <taxon>Hexapoda</taxon>
        <taxon>Insecta</taxon>
        <taxon>Pterygota</taxon>
        <taxon>Neoptera</taxon>
        <taxon>Endopterygota</taxon>
        <taxon>Hymenoptera</taxon>
        <taxon>Apocrita</taxon>
        <taxon>Proctotrupomorpha</taxon>
        <taxon>Chalcidoidea</taxon>
        <taxon>Pteromalidae</taxon>
        <taxon>Pteromalinae</taxon>
        <taxon>Nasonia</taxon>
    </lineage>
</organism>
<keyword evidence="6 7" id="KW-0472">Membrane</keyword>
<evidence type="ECO:0000313" key="8">
    <source>
        <dbReference type="EnsemblMetazoa" id="XP_032456615"/>
    </source>
</evidence>
<dbReference type="PANTHER" id="PTHR23033">
    <property type="entry name" value="BETA1,3-GALACTOSYLTRANSFERASE"/>
    <property type="match status" value="1"/>
</dbReference>
<proteinExistence type="inferred from homology"/>
<dbReference type="GO" id="GO:0016263">
    <property type="term" value="F:glycoprotein-N-acetylgalactosamine 3-beta-galactosyltransferase activity"/>
    <property type="evidence" value="ECO:0007669"/>
    <property type="project" value="TreeGrafter"/>
</dbReference>
<dbReference type="RefSeq" id="XP_032456615.1">
    <property type="nucleotide sequence ID" value="XM_032600724.1"/>
</dbReference>
<dbReference type="SMR" id="A0A7M7R339"/>
<keyword evidence="9" id="KW-1185">Reference proteome</keyword>
<keyword evidence="4" id="KW-0735">Signal-anchor</keyword>
<dbReference type="GeneID" id="103317994"/>
<dbReference type="AlphaFoldDB" id="A0A7M7R339"/>
<evidence type="ECO:0000256" key="3">
    <source>
        <dbReference type="ARBA" id="ARBA00022692"/>
    </source>
</evidence>
<dbReference type="RefSeq" id="XP_032456616.1">
    <property type="nucleotide sequence ID" value="XM_032600725.1"/>
</dbReference>
<accession>A0A7M7R339</accession>
<dbReference type="Proteomes" id="UP000002358">
    <property type="component" value="Chromosome 5"/>
</dbReference>
<comment type="subcellular location">
    <subcellularLocation>
        <location evidence="1">Membrane</location>
        <topology evidence="1">Single-pass type II membrane protein</topology>
    </subcellularLocation>
</comment>
<dbReference type="RefSeq" id="XP_032456614.1">
    <property type="nucleotide sequence ID" value="XM_032600723.1"/>
</dbReference>
<sequence>MNIVLLKRQSVFIIGFLIGFVTVFLTKYAGHVFESPAFHKDTSKATWTLVETWAKHSENYEDWRNNQNVRISKVDQDTLAYGPSFTQIFTSEKKKVILEAEWLKNRVPVTCVVFVEKLKLAIATKDTWGKHCNNLLFFSHHLSDNYIPVINLGFKYTSSWQLLCEVMNYIWKKQNEISLQWLIFIRDDTIVIPENLRYILAPLDYKEPHYLGHSVVLWGQPYNVAQAGFVLSYEVLRRLMKLFDTSEKCAAGGKYWKKEDYYLGKHLALLGIHPMDTRDSEQRGTFHASSLNSLLWGIAKLENYHTRALYPVGPECCSNRTITFNIGDPDKMRTMTYMLYQLRLFESGVYGNRPAPTPIPEVEVWRSALQEEFNMTDVGEISSDKYFQIWRTKYSEPEQFIARTFQKKPEAEQSNREIRDSRIKALNKLSAN</sequence>
<keyword evidence="5 7" id="KW-1133">Transmembrane helix</keyword>
<dbReference type="InterPro" id="IPR026050">
    <property type="entry name" value="C1GALT1/C1GALT1_chp1"/>
</dbReference>
<evidence type="ECO:0000256" key="6">
    <source>
        <dbReference type="ARBA" id="ARBA00023136"/>
    </source>
</evidence>
<dbReference type="InParanoid" id="A0A7M7R339"/>
<evidence type="ECO:0000256" key="1">
    <source>
        <dbReference type="ARBA" id="ARBA00004606"/>
    </source>
</evidence>
<dbReference type="Gene3D" id="3.90.550.50">
    <property type="match status" value="1"/>
</dbReference>
<dbReference type="EnsemblMetazoa" id="XM_032600725">
    <property type="protein sequence ID" value="XP_032456616"/>
    <property type="gene ID" value="LOC103317994"/>
</dbReference>
<evidence type="ECO:0000256" key="4">
    <source>
        <dbReference type="ARBA" id="ARBA00022968"/>
    </source>
</evidence>
<comment type="similarity">
    <text evidence="2">Belongs to the glycosyltransferase 31 family. Beta3-Gal-T subfamily.</text>
</comment>
<protein>
    <submittedName>
        <fullName evidence="8">Uncharacterized protein</fullName>
    </submittedName>
</protein>
<reference evidence="8" key="1">
    <citation type="submission" date="2021-01" db="UniProtKB">
        <authorList>
            <consortium name="EnsemblMetazoa"/>
        </authorList>
    </citation>
    <scope>IDENTIFICATION</scope>
</reference>
<dbReference type="PANTHER" id="PTHR23033:SF14">
    <property type="entry name" value="GLYCOPROTEIN-N-ACETYLGALACTOSAMINE 3-BETA-GALACTOSYLTRANSFERASE 1-RELATED"/>
    <property type="match status" value="1"/>
</dbReference>
<dbReference type="OrthoDB" id="414175at2759"/>
<dbReference type="RefSeq" id="XP_032456617.1">
    <property type="nucleotide sequence ID" value="XM_032600726.1"/>
</dbReference>
<evidence type="ECO:0000313" key="9">
    <source>
        <dbReference type="Proteomes" id="UP000002358"/>
    </source>
</evidence>
<evidence type="ECO:0000256" key="5">
    <source>
        <dbReference type="ARBA" id="ARBA00022989"/>
    </source>
</evidence>
<evidence type="ECO:0000256" key="2">
    <source>
        <dbReference type="ARBA" id="ARBA00006462"/>
    </source>
</evidence>
<dbReference type="EnsemblMetazoa" id="XM_032600724">
    <property type="protein sequence ID" value="XP_032456615"/>
    <property type="gene ID" value="LOC103317994"/>
</dbReference>
<dbReference type="EnsemblMetazoa" id="XM_032600723">
    <property type="protein sequence ID" value="XP_032456614"/>
    <property type="gene ID" value="LOC103317994"/>
</dbReference>
<keyword evidence="3 7" id="KW-0812">Transmembrane</keyword>
<feature type="transmembrane region" description="Helical" evidence="7">
    <location>
        <begin position="12"/>
        <end position="30"/>
    </location>
</feature>
<dbReference type="EnsemblMetazoa" id="XM_032600726">
    <property type="protein sequence ID" value="XP_032456617"/>
    <property type="gene ID" value="LOC103317994"/>
</dbReference>
<dbReference type="GO" id="GO:0016020">
    <property type="term" value="C:membrane"/>
    <property type="evidence" value="ECO:0007669"/>
    <property type="project" value="UniProtKB-SubCell"/>
</dbReference>
<name>A0A7M7R339_NASVI</name>